<evidence type="ECO:0000313" key="5">
    <source>
        <dbReference type="EMBL" id="GAK58339.1"/>
    </source>
</evidence>
<dbReference type="InterPro" id="IPR046335">
    <property type="entry name" value="LacI/GalR-like_sensor"/>
</dbReference>
<dbReference type="Pfam" id="PF13377">
    <property type="entry name" value="Peripla_BP_3"/>
    <property type="match status" value="1"/>
</dbReference>
<name>A0A081C184_VECG1</name>
<proteinExistence type="predicted"/>
<keyword evidence="2" id="KW-0238">DNA-binding</keyword>
<dbReference type="SMART" id="SM00354">
    <property type="entry name" value="HTH_LACI"/>
    <property type="match status" value="1"/>
</dbReference>
<sequence length="342" mass="38187">MSKEKSKPTLEEIAALSEVSVATVSRVINSSSPVSKDLELRVKHAMQELGFEPKQSKVRTRPYVIAFIIPDLMNPALTAVTMAAQEEAEKLDLCLVVFTVTEKPGRQRQNLQLLKHFSFDGVIMLHGQIEPDDLLEEFHLHDVPIVVLGKMVNSPHVHCINTDRANGMYQAAKYLISLNHTEIGYLSGPPEWELSQVRLQGIQRALSEEGLTLNPKFHRWCFPTIEWGFQVTSSILRLPAYPTAIIAFNDLLAIGTLHAIRTFGLTVPDDISVVGFDDIYLTPHTNPPLTTISQPQHRVGQLAIEKIYNSLNGYETDMGGFTLLECPLVVRESTAPRKTKIS</sequence>
<dbReference type="GO" id="GO:0003700">
    <property type="term" value="F:DNA-binding transcription factor activity"/>
    <property type="evidence" value="ECO:0007669"/>
    <property type="project" value="TreeGrafter"/>
</dbReference>
<dbReference type="Proteomes" id="UP000030661">
    <property type="component" value="Unassembled WGS sequence"/>
</dbReference>
<dbReference type="eggNOG" id="COG1609">
    <property type="taxonomic scope" value="Bacteria"/>
</dbReference>
<keyword evidence="6" id="KW-1185">Reference proteome</keyword>
<dbReference type="Gene3D" id="3.40.50.2300">
    <property type="match status" value="2"/>
</dbReference>
<dbReference type="Gene3D" id="1.10.260.40">
    <property type="entry name" value="lambda repressor-like DNA-binding domains"/>
    <property type="match status" value="1"/>
</dbReference>
<reference evidence="5" key="1">
    <citation type="journal article" date="2015" name="PeerJ">
        <title>First genomic representation of candidate bacterial phylum KSB3 points to enhanced environmental sensing as a trigger of wastewater bulking.</title>
        <authorList>
            <person name="Sekiguchi Y."/>
            <person name="Ohashi A."/>
            <person name="Parks D.H."/>
            <person name="Yamauchi T."/>
            <person name="Tyson G.W."/>
            <person name="Hugenholtz P."/>
        </authorList>
    </citation>
    <scope>NUCLEOTIDE SEQUENCE [LARGE SCALE GENOMIC DNA]</scope>
</reference>
<dbReference type="GO" id="GO:0000976">
    <property type="term" value="F:transcription cis-regulatory region binding"/>
    <property type="evidence" value="ECO:0007669"/>
    <property type="project" value="TreeGrafter"/>
</dbReference>
<feature type="domain" description="HTH lacI-type" evidence="4">
    <location>
        <begin position="8"/>
        <end position="62"/>
    </location>
</feature>
<dbReference type="Pfam" id="PF00356">
    <property type="entry name" value="LacI"/>
    <property type="match status" value="1"/>
</dbReference>
<gene>
    <name evidence="5" type="ORF">U27_05313</name>
</gene>
<keyword evidence="1" id="KW-0805">Transcription regulation</keyword>
<dbReference type="CDD" id="cd01392">
    <property type="entry name" value="HTH_LacI"/>
    <property type="match status" value="1"/>
</dbReference>
<dbReference type="InterPro" id="IPR010982">
    <property type="entry name" value="Lambda_DNA-bd_dom_sf"/>
</dbReference>
<accession>A0A081C184</accession>
<keyword evidence="3" id="KW-0804">Transcription</keyword>
<dbReference type="InterPro" id="IPR028082">
    <property type="entry name" value="Peripla_BP_I"/>
</dbReference>
<protein>
    <submittedName>
        <fullName evidence="5">Transcriptional regulator, LacI family</fullName>
    </submittedName>
</protein>
<dbReference type="PROSITE" id="PS50932">
    <property type="entry name" value="HTH_LACI_2"/>
    <property type="match status" value="1"/>
</dbReference>
<dbReference type="STRING" id="1499967.U27_05313"/>
<evidence type="ECO:0000259" key="4">
    <source>
        <dbReference type="PROSITE" id="PS50932"/>
    </source>
</evidence>
<dbReference type="SUPFAM" id="SSF47413">
    <property type="entry name" value="lambda repressor-like DNA-binding domains"/>
    <property type="match status" value="1"/>
</dbReference>
<evidence type="ECO:0000313" key="6">
    <source>
        <dbReference type="Proteomes" id="UP000030661"/>
    </source>
</evidence>
<dbReference type="AlphaFoldDB" id="A0A081C184"/>
<dbReference type="PANTHER" id="PTHR30146:SF109">
    <property type="entry name" value="HTH-TYPE TRANSCRIPTIONAL REGULATOR GALS"/>
    <property type="match status" value="1"/>
</dbReference>
<organism evidence="5">
    <name type="scientific">Vecturithrix granuli</name>
    <dbReference type="NCBI Taxonomy" id="1499967"/>
    <lineage>
        <taxon>Bacteria</taxon>
        <taxon>Candidatus Moduliflexota</taxon>
        <taxon>Candidatus Vecturitrichia</taxon>
        <taxon>Candidatus Vecturitrichales</taxon>
        <taxon>Candidatus Vecturitrichaceae</taxon>
        <taxon>Candidatus Vecturithrix</taxon>
    </lineage>
</organism>
<evidence type="ECO:0000256" key="3">
    <source>
        <dbReference type="ARBA" id="ARBA00023163"/>
    </source>
</evidence>
<dbReference type="HOGENOM" id="CLU_037628_6_1_0"/>
<dbReference type="CDD" id="cd06267">
    <property type="entry name" value="PBP1_LacI_sugar_binding-like"/>
    <property type="match status" value="1"/>
</dbReference>
<dbReference type="PANTHER" id="PTHR30146">
    <property type="entry name" value="LACI-RELATED TRANSCRIPTIONAL REPRESSOR"/>
    <property type="match status" value="1"/>
</dbReference>
<dbReference type="InterPro" id="IPR000843">
    <property type="entry name" value="HTH_LacI"/>
</dbReference>
<dbReference type="EMBL" id="DF820467">
    <property type="protein sequence ID" value="GAK58339.1"/>
    <property type="molecule type" value="Genomic_DNA"/>
</dbReference>
<dbReference type="PROSITE" id="PS00356">
    <property type="entry name" value="HTH_LACI_1"/>
    <property type="match status" value="1"/>
</dbReference>
<evidence type="ECO:0000256" key="1">
    <source>
        <dbReference type="ARBA" id="ARBA00023015"/>
    </source>
</evidence>
<dbReference type="SUPFAM" id="SSF53822">
    <property type="entry name" value="Periplasmic binding protein-like I"/>
    <property type="match status" value="1"/>
</dbReference>
<evidence type="ECO:0000256" key="2">
    <source>
        <dbReference type="ARBA" id="ARBA00023125"/>
    </source>
</evidence>